<feature type="transmembrane region" description="Helical" evidence="1">
    <location>
        <begin position="182"/>
        <end position="198"/>
    </location>
</feature>
<keyword evidence="3" id="KW-1185">Reference proteome</keyword>
<keyword evidence="1" id="KW-0472">Membrane</keyword>
<dbReference type="EMBL" id="WTYD01000001">
    <property type="protein sequence ID" value="MXO53362.1"/>
    <property type="molecule type" value="Genomic_DNA"/>
</dbReference>
<protein>
    <submittedName>
        <fullName evidence="2">Uncharacterized protein</fullName>
    </submittedName>
</protein>
<name>A0A844Y8P7_9SPHN</name>
<evidence type="ECO:0000313" key="3">
    <source>
        <dbReference type="Proteomes" id="UP000430272"/>
    </source>
</evidence>
<dbReference type="OrthoDB" id="7192182at2"/>
<feature type="transmembrane region" description="Helical" evidence="1">
    <location>
        <begin position="51"/>
        <end position="76"/>
    </location>
</feature>
<feature type="transmembrane region" description="Helical" evidence="1">
    <location>
        <begin position="128"/>
        <end position="146"/>
    </location>
</feature>
<organism evidence="2 3">
    <name type="scientific">Qipengyuania pelagi</name>
    <dbReference type="NCBI Taxonomy" id="994320"/>
    <lineage>
        <taxon>Bacteria</taxon>
        <taxon>Pseudomonadati</taxon>
        <taxon>Pseudomonadota</taxon>
        <taxon>Alphaproteobacteria</taxon>
        <taxon>Sphingomonadales</taxon>
        <taxon>Erythrobacteraceae</taxon>
        <taxon>Qipengyuania</taxon>
    </lineage>
</organism>
<feature type="transmembrane region" description="Helical" evidence="1">
    <location>
        <begin position="88"/>
        <end position="107"/>
    </location>
</feature>
<dbReference type="RefSeq" id="WP_160660231.1">
    <property type="nucleotide sequence ID" value="NZ_BAABDV010000001.1"/>
</dbReference>
<accession>A0A844Y8P7</accession>
<keyword evidence="1" id="KW-0812">Transmembrane</keyword>
<keyword evidence="1" id="KW-1133">Transmembrane helix</keyword>
<feature type="transmembrane region" description="Helical" evidence="1">
    <location>
        <begin position="152"/>
        <end position="175"/>
    </location>
</feature>
<comment type="caution">
    <text evidence="2">The sequence shown here is derived from an EMBL/GenBank/DDBJ whole genome shotgun (WGS) entry which is preliminary data.</text>
</comment>
<evidence type="ECO:0000313" key="2">
    <source>
        <dbReference type="EMBL" id="MXO53362.1"/>
    </source>
</evidence>
<proteinExistence type="predicted"/>
<dbReference type="Proteomes" id="UP000430272">
    <property type="component" value="Unassembled WGS sequence"/>
</dbReference>
<sequence>MTDFEFIFALYALLLGLSLVSLIGGLGNVLEREFADDVKTGAEFHGGENAFRIGWLTPLMAVFVVLDLMSFWAFAWSVRTLLSVTTPTLLGVVMFASAYYLAARLVFPGDPRRFADLDIHYFRVHRTIFAILIALVAVQWAYLMSIEALRGVLMSPLSIGATLVFIALMIAAALVRSPKVQIVLLVLLIARYLVLYLLA</sequence>
<dbReference type="AlphaFoldDB" id="A0A844Y8P7"/>
<gene>
    <name evidence="2" type="ORF">GRI47_04985</name>
</gene>
<reference evidence="2 3" key="1">
    <citation type="submission" date="2019-12" db="EMBL/GenBank/DDBJ databases">
        <title>Genomic-based taxomic classification of the family Erythrobacteraceae.</title>
        <authorList>
            <person name="Xu L."/>
        </authorList>
    </citation>
    <scope>NUCLEOTIDE SEQUENCE [LARGE SCALE GENOMIC DNA]</scope>
    <source>
        <strain evidence="2 3">JCM 17468</strain>
    </source>
</reference>
<feature type="transmembrane region" description="Helical" evidence="1">
    <location>
        <begin position="6"/>
        <end position="30"/>
    </location>
</feature>
<evidence type="ECO:0000256" key="1">
    <source>
        <dbReference type="SAM" id="Phobius"/>
    </source>
</evidence>